<sequence>MSIKAGVIGVGLLGERHCYELKKNKMVQLRAIAETSRERREKLAKKLKVNSYESYEDMLSKEELDLLVVATPDFLHKDPVIKAAEANVPHIICQKPLSTKLDDALEMVRTAREKGSDLYVLFENRFNPMDMTLKHFLKCGLIGRVLYGEARLDDSITVPMGLWGKRSREWACHSSPAHFLLSHVVDLLNWFFAPAKVQEVYAFCGNEILSYSVDIYDAFLFFDSGLKVRVKSEWVKHIDELVESYLCFTGMRGNIIYNKRPGFGVRAGLRLNVDKDVGLKDLLDVQEELSQKGINIRVFSQKNARIPLGAEVFSFKDTVEEKTQMDYFIEAIVEGTKEPSSWKGFGPLPSGDDGLEAVRIVSAIERSAREGKKVRIER</sequence>
<dbReference type="AlphaFoldDB" id="A0A497E4W8"/>
<evidence type="ECO:0000259" key="2">
    <source>
        <dbReference type="Pfam" id="PF22725"/>
    </source>
</evidence>
<evidence type="ECO:0000259" key="1">
    <source>
        <dbReference type="Pfam" id="PF01408"/>
    </source>
</evidence>
<dbReference type="InterPro" id="IPR055170">
    <property type="entry name" value="GFO_IDH_MocA-like_dom"/>
</dbReference>
<accession>A0A497E4W8</accession>
<dbReference type="GO" id="GO:0000166">
    <property type="term" value="F:nucleotide binding"/>
    <property type="evidence" value="ECO:0007669"/>
    <property type="project" value="InterPro"/>
</dbReference>
<dbReference type="Pfam" id="PF01408">
    <property type="entry name" value="GFO_IDH_MocA"/>
    <property type="match status" value="1"/>
</dbReference>
<dbReference type="Gene3D" id="3.30.360.10">
    <property type="entry name" value="Dihydrodipicolinate Reductase, domain 2"/>
    <property type="match status" value="1"/>
</dbReference>
<dbReference type="Proteomes" id="UP000279422">
    <property type="component" value="Unassembled WGS sequence"/>
</dbReference>
<name>A0A497E4W8_UNCAE</name>
<dbReference type="EMBL" id="QMPZ01000032">
    <property type="protein sequence ID" value="RLE09723.1"/>
    <property type="molecule type" value="Genomic_DNA"/>
</dbReference>
<dbReference type="Gene3D" id="3.40.50.720">
    <property type="entry name" value="NAD(P)-binding Rossmann-like Domain"/>
    <property type="match status" value="1"/>
</dbReference>
<dbReference type="SUPFAM" id="SSF51735">
    <property type="entry name" value="NAD(P)-binding Rossmann-fold domains"/>
    <property type="match status" value="1"/>
</dbReference>
<dbReference type="PANTHER" id="PTHR43377">
    <property type="entry name" value="BILIVERDIN REDUCTASE A"/>
    <property type="match status" value="1"/>
</dbReference>
<dbReference type="InterPro" id="IPR051450">
    <property type="entry name" value="Gfo/Idh/MocA_Oxidoreductases"/>
</dbReference>
<gene>
    <name evidence="3" type="ORF">DRJ00_03450</name>
</gene>
<evidence type="ECO:0000313" key="4">
    <source>
        <dbReference type="Proteomes" id="UP000279422"/>
    </source>
</evidence>
<proteinExistence type="predicted"/>
<reference evidence="3 4" key="1">
    <citation type="submission" date="2018-06" db="EMBL/GenBank/DDBJ databases">
        <title>Extensive metabolic versatility and redundancy in microbially diverse, dynamic hydrothermal sediments.</title>
        <authorList>
            <person name="Dombrowski N."/>
            <person name="Teske A."/>
            <person name="Baker B.J."/>
        </authorList>
    </citation>
    <scope>NUCLEOTIDE SEQUENCE [LARGE SCALE GENOMIC DNA]</scope>
    <source>
        <strain evidence="3">B47_G16</strain>
    </source>
</reference>
<protein>
    <submittedName>
        <fullName evidence="3">Uncharacterized protein</fullName>
    </submittedName>
</protein>
<dbReference type="SUPFAM" id="SSF55347">
    <property type="entry name" value="Glyceraldehyde-3-phosphate dehydrogenase-like, C-terminal domain"/>
    <property type="match status" value="1"/>
</dbReference>
<organism evidence="3 4">
    <name type="scientific">Aerophobetes bacterium</name>
    <dbReference type="NCBI Taxonomy" id="2030807"/>
    <lineage>
        <taxon>Bacteria</taxon>
        <taxon>Candidatus Aerophobota</taxon>
    </lineage>
</organism>
<dbReference type="InterPro" id="IPR036291">
    <property type="entry name" value="NAD(P)-bd_dom_sf"/>
</dbReference>
<evidence type="ECO:0000313" key="3">
    <source>
        <dbReference type="EMBL" id="RLE09723.1"/>
    </source>
</evidence>
<dbReference type="PANTHER" id="PTHR43377:SF1">
    <property type="entry name" value="BILIVERDIN REDUCTASE A"/>
    <property type="match status" value="1"/>
</dbReference>
<dbReference type="InterPro" id="IPR000683">
    <property type="entry name" value="Gfo/Idh/MocA-like_OxRdtase_N"/>
</dbReference>
<feature type="domain" description="GFO/IDH/MocA-like oxidoreductase" evidence="2">
    <location>
        <begin position="132"/>
        <end position="253"/>
    </location>
</feature>
<comment type="caution">
    <text evidence="3">The sequence shown here is derived from an EMBL/GenBank/DDBJ whole genome shotgun (WGS) entry which is preliminary data.</text>
</comment>
<feature type="domain" description="Gfo/Idh/MocA-like oxidoreductase N-terminal" evidence="1">
    <location>
        <begin position="3"/>
        <end position="120"/>
    </location>
</feature>
<dbReference type="Pfam" id="PF22725">
    <property type="entry name" value="GFO_IDH_MocA_C3"/>
    <property type="match status" value="1"/>
</dbReference>